<organism evidence="1 2">
    <name type="scientific">Lottia gigantea</name>
    <name type="common">Giant owl limpet</name>
    <dbReference type="NCBI Taxonomy" id="225164"/>
    <lineage>
        <taxon>Eukaryota</taxon>
        <taxon>Metazoa</taxon>
        <taxon>Spiralia</taxon>
        <taxon>Lophotrochozoa</taxon>
        <taxon>Mollusca</taxon>
        <taxon>Gastropoda</taxon>
        <taxon>Patellogastropoda</taxon>
        <taxon>Lottioidea</taxon>
        <taxon>Lottiidae</taxon>
        <taxon>Lottia</taxon>
    </lineage>
</organism>
<protein>
    <submittedName>
        <fullName evidence="1">Uncharacterized protein</fullName>
    </submittedName>
</protein>
<accession>V4AIU5</accession>
<evidence type="ECO:0000313" key="1">
    <source>
        <dbReference type="EMBL" id="ESO93401.1"/>
    </source>
</evidence>
<dbReference type="AlphaFoldDB" id="V4AIU5"/>
<dbReference type="GeneID" id="20238832"/>
<proteinExistence type="predicted"/>
<dbReference type="OMA" id="MMDITSH"/>
<reference evidence="1 2" key="1">
    <citation type="journal article" date="2013" name="Nature">
        <title>Insights into bilaterian evolution from three spiralian genomes.</title>
        <authorList>
            <person name="Simakov O."/>
            <person name="Marletaz F."/>
            <person name="Cho S.J."/>
            <person name="Edsinger-Gonzales E."/>
            <person name="Havlak P."/>
            <person name="Hellsten U."/>
            <person name="Kuo D.H."/>
            <person name="Larsson T."/>
            <person name="Lv J."/>
            <person name="Arendt D."/>
            <person name="Savage R."/>
            <person name="Osoegawa K."/>
            <person name="de Jong P."/>
            <person name="Grimwood J."/>
            <person name="Chapman J.A."/>
            <person name="Shapiro H."/>
            <person name="Aerts A."/>
            <person name="Otillar R.P."/>
            <person name="Terry A.Y."/>
            <person name="Boore J.L."/>
            <person name="Grigoriev I.V."/>
            <person name="Lindberg D.R."/>
            <person name="Seaver E.C."/>
            <person name="Weisblat D.A."/>
            <person name="Putnam N.H."/>
            <person name="Rokhsar D.S."/>
        </authorList>
    </citation>
    <scope>NUCLEOTIDE SEQUENCE [LARGE SCALE GENOMIC DNA]</scope>
</reference>
<sequence>MPTDTDQLSTKTIEMITNPPYSKIPKDLPISVTQPFPISGKTNEELYHISCPKQKFLTVRRNDYLGCSDDGKVRFDLYGATVQEVTFAVPHPSIPKYRRKRSSGSKVLWEDGYPRENCTGDGVQDDLRDDGISQPAAGGSLPVTIYPKRMPYLNLAFKMSSEGLNVNKNLQPVFTIGACCNNPSNISMTAINSDSNTAIHLGEQEFQPSDTTKFWVFPVISSWDDHDIEIHVDFSRLQQPILLNYMKFEIRELNINEYDSPNSPEKTLLCETEEVKVEGMKQSDESAPTMKFRLNGSTTTTDVSRMMFSPFASGSTDGTRGPSLVLDSSGSCTFNPSSTVDVSESTAFILGSTNPTQEPKIAIEEVELEPDVTSDNTSVILHLLGASFGQSTIRLKVTPTETRLTLLQVVPIGKPLSSFFIPCDGKDTTFSTDGADSISINEPWKGISGEKITIRR</sequence>
<name>V4AIU5_LOTGI</name>
<keyword evidence="2" id="KW-1185">Reference proteome</keyword>
<dbReference type="RefSeq" id="XP_009056094.1">
    <property type="nucleotide sequence ID" value="XM_009057846.1"/>
</dbReference>
<evidence type="ECO:0000313" key="2">
    <source>
        <dbReference type="Proteomes" id="UP000030746"/>
    </source>
</evidence>
<dbReference type="HOGENOM" id="CLU_600338_0_0_1"/>
<dbReference type="Proteomes" id="UP000030746">
    <property type="component" value="Unassembled WGS sequence"/>
</dbReference>
<dbReference type="OrthoDB" id="6139543at2759"/>
<dbReference type="CTD" id="20238832"/>
<dbReference type="KEGG" id="lgi:LOTGIDRAFT_161973"/>
<dbReference type="EMBL" id="KB201931">
    <property type="protein sequence ID" value="ESO93401.1"/>
    <property type="molecule type" value="Genomic_DNA"/>
</dbReference>
<gene>
    <name evidence="1" type="ORF">LOTGIDRAFT_161973</name>
</gene>